<evidence type="ECO:0000256" key="2">
    <source>
        <dbReference type="SAM" id="Phobius"/>
    </source>
</evidence>
<feature type="compositionally biased region" description="Gly residues" evidence="1">
    <location>
        <begin position="395"/>
        <end position="412"/>
    </location>
</feature>
<feature type="compositionally biased region" description="Pro residues" evidence="1">
    <location>
        <begin position="330"/>
        <end position="344"/>
    </location>
</feature>
<feature type="region of interest" description="Disordered" evidence="1">
    <location>
        <begin position="457"/>
        <end position="488"/>
    </location>
</feature>
<feature type="compositionally biased region" description="Pro residues" evidence="1">
    <location>
        <begin position="33"/>
        <end position="43"/>
    </location>
</feature>
<feature type="region of interest" description="Disordered" evidence="1">
    <location>
        <begin position="1"/>
        <end position="430"/>
    </location>
</feature>
<gene>
    <name evidence="3" type="ORF">ABZ931_34690</name>
</gene>
<sequence>MTQSGQGEEPSARPAREGIVLPSDGGAPLHPSELPPAPLPPGASAPTWNQGGHDARNSWGGAPEWGDQSARSGGLPLPPEGPSQTAYGSEGPRGTYGPEGAGGYGSEESGGGYRAEGSQPGYGTGGSPQTGYGAEGPQAGYGTEGSAQGAYGSDGSRAGYGTQGASQAGYGAEGPQAGYGTEGPAQAAYGAQGGSQGAYGAPGAAQGPYAGDGYAGGGTGMPLPPVAGEVSLASGGAPMPPAPPVDEGATQYLPPVPSAGPLPGDEAATQYIPPVPAAPEAATQFLPPVGPGALPPEASADATAYLGRVPDHGAGPLPPTANPDAEPTQFIPPVPAQPQAPAPDRPQAYGAPQQQPDVFDSLFRSEPAGAGPAGATQQMPRIEQPYGAQPPQGPGGPRHGGPGGPGGHGGHPGRATARRDGEGSGGGRTRSKVPLIAAVGIGIAVLGIGAGALMASGGKDDQGKGDDKAVTASEPSAEESSAEAADPAKEQAVALDKLLADSGNSRNSVVKAVANIRSCTNLGQAATDLRNAAKQRNDLVTKLGELSVDKLPDNAALTTSLTKAWQASASADNHYAAWADQVAGKRKLCKRGQARSTGETLAGNQASTTASAEKTKAARLWNGIAGKYGLTQRQAGQL</sequence>
<keyword evidence="4" id="KW-1185">Reference proteome</keyword>
<accession>A0ABV3BB84</accession>
<organism evidence="3 4">
    <name type="scientific">Streptomyces neyagawaensis</name>
    <dbReference type="NCBI Taxonomy" id="42238"/>
    <lineage>
        <taxon>Bacteria</taxon>
        <taxon>Bacillati</taxon>
        <taxon>Actinomycetota</taxon>
        <taxon>Actinomycetes</taxon>
        <taxon>Kitasatosporales</taxon>
        <taxon>Streptomycetaceae</taxon>
        <taxon>Streptomyces</taxon>
    </lineage>
</organism>
<feature type="compositionally biased region" description="Low complexity" evidence="1">
    <location>
        <begin position="198"/>
        <end position="212"/>
    </location>
</feature>
<proteinExistence type="predicted"/>
<reference evidence="3 4" key="1">
    <citation type="submission" date="2024-06" db="EMBL/GenBank/DDBJ databases">
        <title>The Natural Products Discovery Center: Release of the First 8490 Sequenced Strains for Exploring Actinobacteria Biosynthetic Diversity.</title>
        <authorList>
            <person name="Kalkreuter E."/>
            <person name="Kautsar S.A."/>
            <person name="Yang D."/>
            <person name="Bader C.D."/>
            <person name="Teijaro C.N."/>
            <person name="Fluegel L."/>
            <person name="Davis C.M."/>
            <person name="Simpson J.R."/>
            <person name="Lauterbach L."/>
            <person name="Steele A.D."/>
            <person name="Gui C."/>
            <person name="Meng S."/>
            <person name="Li G."/>
            <person name="Viehrig K."/>
            <person name="Ye F."/>
            <person name="Su P."/>
            <person name="Kiefer A.F."/>
            <person name="Nichols A."/>
            <person name="Cepeda A.J."/>
            <person name="Yan W."/>
            <person name="Fan B."/>
            <person name="Jiang Y."/>
            <person name="Adhikari A."/>
            <person name="Zheng C.-J."/>
            <person name="Schuster L."/>
            <person name="Cowan T.M."/>
            <person name="Smanski M.J."/>
            <person name="Chevrette M.G."/>
            <person name="De Carvalho L.P.S."/>
            <person name="Shen B."/>
        </authorList>
    </citation>
    <scope>NUCLEOTIDE SEQUENCE [LARGE SCALE GENOMIC DNA]</scope>
    <source>
        <strain evidence="3 4">NPDC046851</strain>
    </source>
</reference>
<keyword evidence="2" id="KW-0812">Transmembrane</keyword>
<keyword evidence="2" id="KW-0472">Membrane</keyword>
<keyword evidence="2" id="KW-1133">Transmembrane helix</keyword>
<feature type="compositionally biased region" description="Gly residues" evidence="1">
    <location>
        <begin position="97"/>
        <end position="128"/>
    </location>
</feature>
<feature type="transmembrane region" description="Helical" evidence="2">
    <location>
        <begin position="435"/>
        <end position="455"/>
    </location>
</feature>
<evidence type="ECO:0000256" key="1">
    <source>
        <dbReference type="SAM" id="MobiDB-lite"/>
    </source>
</evidence>
<feature type="compositionally biased region" description="Basic and acidic residues" evidence="1">
    <location>
        <begin position="458"/>
        <end position="469"/>
    </location>
</feature>
<name>A0ABV3BB84_9ACTN</name>
<dbReference type="Proteomes" id="UP001551189">
    <property type="component" value="Unassembled WGS sequence"/>
</dbReference>
<dbReference type="RefSeq" id="WP_359701518.1">
    <property type="nucleotide sequence ID" value="NZ_JBEYXT010000268.1"/>
</dbReference>
<evidence type="ECO:0000313" key="3">
    <source>
        <dbReference type="EMBL" id="MEU6806101.1"/>
    </source>
</evidence>
<dbReference type="EMBL" id="JBEYXT010000268">
    <property type="protein sequence ID" value="MEU6806101.1"/>
    <property type="molecule type" value="Genomic_DNA"/>
</dbReference>
<evidence type="ECO:0000313" key="4">
    <source>
        <dbReference type="Proteomes" id="UP001551189"/>
    </source>
</evidence>
<comment type="caution">
    <text evidence="3">The sequence shown here is derived from an EMBL/GenBank/DDBJ whole genome shotgun (WGS) entry which is preliminary data.</text>
</comment>
<protein>
    <submittedName>
        <fullName evidence="3">Uncharacterized protein</fullName>
    </submittedName>
</protein>